<name>A0A845MC00_9PROT</name>
<dbReference type="RefSeq" id="WP_161337620.1">
    <property type="nucleotide sequence ID" value="NZ_JBHSDG010000002.1"/>
</dbReference>
<dbReference type="AlphaFoldDB" id="A0A845MC00"/>
<dbReference type="Proteomes" id="UP000445696">
    <property type="component" value="Unassembled WGS sequence"/>
</dbReference>
<accession>A0A845MC00</accession>
<sequence length="431" mass="49166">MSTYTVEGQLYGIVPYEAVVRLSEAGWTKKHISERLLDEVRRGNITLIAKSPSFFGNNEYNPIPSGRRWRSIVDMDKRIAVVPAKPKLTDKELEDEKGTASRTYYVGETPPTEELTTTVIACLAHPDPDLKKAGIDTNDIGLTDEALVYCGKSYKWKNNLARVPEFPDIVWHKLTDLWFLYRELVSFLTFRWSDKWLDDYRHPLIPPGYAPITELWDSLLVALYGDGAAGPIDFVRRQGFTRGGKGIGAGFPLAPECYKRAFDLMLTALRDGKINAVLQVGDNMGRINRRQWAHEEGRAALHMGYFIDASNERGEEEAIYVNEEETKAFVQSILPDVTALPEEKLKRRLINDIMDKNIGKRGASKKTAEKYALCAIDYYRFRAEEPDSFDGAMKRAREEFKRRNPDDKISTMDKQLNEYLGAGWQSKFELN</sequence>
<evidence type="ECO:0000313" key="2">
    <source>
        <dbReference type="Proteomes" id="UP000445696"/>
    </source>
</evidence>
<evidence type="ECO:0000313" key="1">
    <source>
        <dbReference type="EMBL" id="MZR21211.1"/>
    </source>
</evidence>
<dbReference type="EMBL" id="WTVA01000001">
    <property type="protein sequence ID" value="MZR21211.1"/>
    <property type="molecule type" value="Genomic_DNA"/>
</dbReference>
<organism evidence="1 2">
    <name type="scientific">Sneathiella chungangensis</name>
    <dbReference type="NCBI Taxonomy" id="1418234"/>
    <lineage>
        <taxon>Bacteria</taxon>
        <taxon>Pseudomonadati</taxon>
        <taxon>Pseudomonadota</taxon>
        <taxon>Alphaproteobacteria</taxon>
        <taxon>Sneathiellales</taxon>
        <taxon>Sneathiellaceae</taxon>
        <taxon>Sneathiella</taxon>
    </lineage>
</organism>
<keyword evidence="2" id="KW-1185">Reference proteome</keyword>
<proteinExistence type="predicted"/>
<gene>
    <name evidence="1" type="ORF">GQF03_02590</name>
</gene>
<comment type="caution">
    <text evidence="1">The sequence shown here is derived from an EMBL/GenBank/DDBJ whole genome shotgun (WGS) entry which is preliminary data.</text>
</comment>
<reference evidence="1 2" key="1">
    <citation type="journal article" date="2014" name="Int. J. Syst. Evol. Microbiol.">
        <title>Sneathiella chungangensis sp. nov., isolated from a marine sand, and emended description of the genus Sneathiella.</title>
        <authorList>
            <person name="Siamphan C."/>
            <person name="Kim H."/>
            <person name="Lee J.S."/>
            <person name="Kim W."/>
        </authorList>
    </citation>
    <scope>NUCLEOTIDE SEQUENCE [LARGE SCALE GENOMIC DNA]</scope>
    <source>
        <strain evidence="1 2">KCTC 32476</strain>
    </source>
</reference>
<protein>
    <submittedName>
        <fullName evidence="1">Uncharacterized protein</fullName>
    </submittedName>
</protein>